<evidence type="ECO:0000313" key="2">
    <source>
        <dbReference type="EMBL" id="TKR76296.1"/>
    </source>
</evidence>
<dbReference type="Proteomes" id="UP000298663">
    <property type="component" value="Unassembled WGS sequence"/>
</dbReference>
<keyword evidence="3" id="KW-1185">Reference proteome</keyword>
<reference evidence="2 3" key="2">
    <citation type="journal article" date="2019" name="G3 (Bethesda)">
        <title>Hybrid Assembly of the Genome of the Entomopathogenic Nematode Steinernema carpocapsae Identifies the X-Chromosome.</title>
        <authorList>
            <person name="Serra L."/>
            <person name="Macchietto M."/>
            <person name="Macias-Munoz A."/>
            <person name="McGill C.J."/>
            <person name="Rodriguez I.M."/>
            <person name="Rodriguez B."/>
            <person name="Murad R."/>
            <person name="Mortazavi A."/>
        </authorList>
    </citation>
    <scope>NUCLEOTIDE SEQUENCE [LARGE SCALE GENOMIC DNA]</scope>
    <source>
        <strain evidence="2 3">ALL</strain>
    </source>
</reference>
<evidence type="ECO:0000313" key="3">
    <source>
        <dbReference type="Proteomes" id="UP000298663"/>
    </source>
</evidence>
<dbReference type="AlphaFoldDB" id="A0A4U5N1R0"/>
<reference evidence="2 3" key="1">
    <citation type="journal article" date="2015" name="Genome Biol.">
        <title>Comparative genomics of Steinernema reveals deeply conserved gene regulatory networks.</title>
        <authorList>
            <person name="Dillman A.R."/>
            <person name="Macchietto M."/>
            <person name="Porter C.F."/>
            <person name="Rogers A."/>
            <person name="Williams B."/>
            <person name="Antoshechkin I."/>
            <person name="Lee M.M."/>
            <person name="Goodwin Z."/>
            <person name="Lu X."/>
            <person name="Lewis E.E."/>
            <person name="Goodrich-Blair H."/>
            <person name="Stock S.P."/>
            <person name="Adams B.J."/>
            <person name="Sternberg P.W."/>
            <person name="Mortazavi A."/>
        </authorList>
    </citation>
    <scope>NUCLEOTIDE SEQUENCE [LARGE SCALE GENOMIC DNA]</scope>
    <source>
        <strain evidence="2 3">ALL</strain>
    </source>
</reference>
<accession>A0A4U5N1R0</accession>
<gene>
    <name evidence="2" type="ORF">L596_017455</name>
</gene>
<organism evidence="2 3">
    <name type="scientific">Steinernema carpocapsae</name>
    <name type="common">Entomopathogenic nematode</name>
    <dbReference type="NCBI Taxonomy" id="34508"/>
    <lineage>
        <taxon>Eukaryota</taxon>
        <taxon>Metazoa</taxon>
        <taxon>Ecdysozoa</taxon>
        <taxon>Nematoda</taxon>
        <taxon>Chromadorea</taxon>
        <taxon>Rhabditida</taxon>
        <taxon>Tylenchina</taxon>
        <taxon>Panagrolaimomorpha</taxon>
        <taxon>Strongyloidoidea</taxon>
        <taxon>Steinernematidae</taxon>
        <taxon>Steinernema</taxon>
    </lineage>
</organism>
<evidence type="ECO:0000256" key="1">
    <source>
        <dbReference type="SAM" id="SignalP"/>
    </source>
</evidence>
<proteinExistence type="predicted"/>
<sequence length="79" mass="8533">MASKALLLGLFAVLCIAAIYANPIVDCARACAKEEIKTTECPAHTVKRLNHCSCTEVCDKKTTRDKRDIPTALLKTIAG</sequence>
<name>A0A4U5N1R0_STECR</name>
<comment type="caution">
    <text evidence="2">The sequence shown here is derived from an EMBL/GenBank/DDBJ whole genome shotgun (WGS) entry which is preliminary data.</text>
</comment>
<keyword evidence="1" id="KW-0732">Signal</keyword>
<protein>
    <submittedName>
        <fullName evidence="2">Uncharacterized protein</fullName>
    </submittedName>
</protein>
<feature type="chain" id="PRO_5020439633" evidence="1">
    <location>
        <begin position="22"/>
        <end position="79"/>
    </location>
</feature>
<dbReference type="EMBL" id="AZBU02000005">
    <property type="protein sequence ID" value="TKR76296.1"/>
    <property type="molecule type" value="Genomic_DNA"/>
</dbReference>
<feature type="signal peptide" evidence="1">
    <location>
        <begin position="1"/>
        <end position="21"/>
    </location>
</feature>